<dbReference type="InterPro" id="IPR036259">
    <property type="entry name" value="MFS_trans_sf"/>
</dbReference>
<dbReference type="PANTHER" id="PTHR23502">
    <property type="entry name" value="MAJOR FACILITATOR SUPERFAMILY"/>
    <property type="match status" value="1"/>
</dbReference>
<feature type="transmembrane region" description="Helical" evidence="5">
    <location>
        <begin position="202"/>
        <end position="221"/>
    </location>
</feature>
<dbReference type="Pfam" id="PF07690">
    <property type="entry name" value="MFS_1"/>
    <property type="match status" value="1"/>
</dbReference>
<feature type="transmembrane region" description="Helical" evidence="5">
    <location>
        <begin position="110"/>
        <end position="128"/>
    </location>
</feature>
<dbReference type="STRING" id="230819.A0A5C3KRF9"/>
<proteinExistence type="predicted"/>
<dbReference type="FunFam" id="1.20.1250.20:FF:000082">
    <property type="entry name" value="MFS multidrug transporter, putative"/>
    <property type="match status" value="1"/>
</dbReference>
<feature type="domain" description="Major facilitator superfamily (MFS) profile" evidence="6">
    <location>
        <begin position="45"/>
        <end position="467"/>
    </location>
</feature>
<evidence type="ECO:0000256" key="1">
    <source>
        <dbReference type="ARBA" id="ARBA00004141"/>
    </source>
</evidence>
<evidence type="ECO:0000259" key="6">
    <source>
        <dbReference type="PROSITE" id="PS50850"/>
    </source>
</evidence>
<evidence type="ECO:0000313" key="8">
    <source>
        <dbReference type="Proteomes" id="UP000307440"/>
    </source>
</evidence>
<evidence type="ECO:0000313" key="7">
    <source>
        <dbReference type="EMBL" id="TFK23200.1"/>
    </source>
</evidence>
<evidence type="ECO:0000256" key="2">
    <source>
        <dbReference type="ARBA" id="ARBA00022692"/>
    </source>
</evidence>
<dbReference type="EMBL" id="ML210223">
    <property type="protein sequence ID" value="TFK23200.1"/>
    <property type="molecule type" value="Genomic_DNA"/>
</dbReference>
<dbReference type="GO" id="GO:0005886">
    <property type="term" value="C:plasma membrane"/>
    <property type="evidence" value="ECO:0007669"/>
    <property type="project" value="TreeGrafter"/>
</dbReference>
<evidence type="ECO:0000256" key="4">
    <source>
        <dbReference type="ARBA" id="ARBA00023136"/>
    </source>
</evidence>
<feature type="transmembrane region" description="Helical" evidence="5">
    <location>
        <begin position="273"/>
        <end position="295"/>
    </location>
</feature>
<organism evidence="7 8">
    <name type="scientific">Coprinopsis marcescibilis</name>
    <name type="common">Agaric fungus</name>
    <name type="synonym">Psathyrella marcescibilis</name>
    <dbReference type="NCBI Taxonomy" id="230819"/>
    <lineage>
        <taxon>Eukaryota</taxon>
        <taxon>Fungi</taxon>
        <taxon>Dikarya</taxon>
        <taxon>Basidiomycota</taxon>
        <taxon>Agaricomycotina</taxon>
        <taxon>Agaricomycetes</taxon>
        <taxon>Agaricomycetidae</taxon>
        <taxon>Agaricales</taxon>
        <taxon>Agaricineae</taxon>
        <taxon>Psathyrellaceae</taxon>
        <taxon>Coprinopsis</taxon>
    </lineage>
</organism>
<dbReference type="CDD" id="cd17323">
    <property type="entry name" value="MFS_Tpo1_MDR_like"/>
    <property type="match status" value="1"/>
</dbReference>
<dbReference type="GO" id="GO:0022857">
    <property type="term" value="F:transmembrane transporter activity"/>
    <property type="evidence" value="ECO:0007669"/>
    <property type="project" value="InterPro"/>
</dbReference>
<keyword evidence="8" id="KW-1185">Reference proteome</keyword>
<keyword evidence="4 5" id="KW-0472">Membrane</keyword>
<dbReference type="Proteomes" id="UP000307440">
    <property type="component" value="Unassembled WGS sequence"/>
</dbReference>
<keyword evidence="3 5" id="KW-1133">Transmembrane helix</keyword>
<reference evidence="7 8" key="1">
    <citation type="journal article" date="2019" name="Nat. Ecol. Evol.">
        <title>Megaphylogeny resolves global patterns of mushroom evolution.</title>
        <authorList>
            <person name="Varga T."/>
            <person name="Krizsan K."/>
            <person name="Foldi C."/>
            <person name="Dima B."/>
            <person name="Sanchez-Garcia M."/>
            <person name="Sanchez-Ramirez S."/>
            <person name="Szollosi G.J."/>
            <person name="Szarkandi J.G."/>
            <person name="Papp V."/>
            <person name="Albert L."/>
            <person name="Andreopoulos W."/>
            <person name="Angelini C."/>
            <person name="Antonin V."/>
            <person name="Barry K.W."/>
            <person name="Bougher N.L."/>
            <person name="Buchanan P."/>
            <person name="Buyck B."/>
            <person name="Bense V."/>
            <person name="Catcheside P."/>
            <person name="Chovatia M."/>
            <person name="Cooper J."/>
            <person name="Damon W."/>
            <person name="Desjardin D."/>
            <person name="Finy P."/>
            <person name="Geml J."/>
            <person name="Haridas S."/>
            <person name="Hughes K."/>
            <person name="Justo A."/>
            <person name="Karasinski D."/>
            <person name="Kautmanova I."/>
            <person name="Kiss B."/>
            <person name="Kocsube S."/>
            <person name="Kotiranta H."/>
            <person name="LaButti K.M."/>
            <person name="Lechner B.E."/>
            <person name="Liimatainen K."/>
            <person name="Lipzen A."/>
            <person name="Lukacs Z."/>
            <person name="Mihaltcheva S."/>
            <person name="Morgado L.N."/>
            <person name="Niskanen T."/>
            <person name="Noordeloos M.E."/>
            <person name="Ohm R.A."/>
            <person name="Ortiz-Santana B."/>
            <person name="Ovrebo C."/>
            <person name="Racz N."/>
            <person name="Riley R."/>
            <person name="Savchenko A."/>
            <person name="Shiryaev A."/>
            <person name="Soop K."/>
            <person name="Spirin V."/>
            <person name="Szebenyi C."/>
            <person name="Tomsovsky M."/>
            <person name="Tulloss R.E."/>
            <person name="Uehling J."/>
            <person name="Grigoriev I.V."/>
            <person name="Vagvolgyi C."/>
            <person name="Papp T."/>
            <person name="Martin F.M."/>
            <person name="Miettinen O."/>
            <person name="Hibbett D.S."/>
            <person name="Nagy L.G."/>
        </authorList>
    </citation>
    <scope>NUCLEOTIDE SEQUENCE [LARGE SCALE GENOMIC DNA]</scope>
    <source>
        <strain evidence="7 8">CBS 121175</strain>
    </source>
</reference>
<name>A0A5C3KRF9_COPMA</name>
<dbReference type="InterPro" id="IPR011701">
    <property type="entry name" value="MFS"/>
</dbReference>
<sequence>MPQGMTPVTVGTQSPLSCPSLPIKLAPETLPPAILQLSRTRKWIFTWVACFFTLLVSSATTSYTMGFTSMMRDLDCSRAQAVIGLTTYVVGFGVFPLFTSAFSEEFGRQPIYLCSLAVFLLMHVAIALSPNYQIVALARFIQGAAGSGGATMVAGTISDIWVAQERGLPMSIYTILAFGGNGVGTIIGGWVEMNDRLQWKWIQWISLIFGGVLGFIFLLVMRETRATVIARKQASKSLKEKAAMPDMLPKVNLRTMLWVSITRPMVMFFTEPIILAISTWIGFAWGVFYCMIASVPAVFTEIHGFNIGQVGTVNVAMMVSIFLGVLTNLVQERIYQKQVSKRSVEARLYMCCIAGIVFPASMFMFAWFCRSDIHWISLAISLTLYLWSMFTIYLAVFSYLADCYDKYASSALAGQSLFRNVVGGIFPLFTVQMFDALGYSWANTIFAFIAVAMIPIPFTIFYRGHRIRARSSLCVKDGSENSPTPTLVP</sequence>
<feature type="transmembrane region" description="Helical" evidence="5">
    <location>
        <begin position="417"/>
        <end position="434"/>
    </location>
</feature>
<feature type="transmembrane region" description="Helical" evidence="5">
    <location>
        <begin position="348"/>
        <end position="368"/>
    </location>
</feature>
<evidence type="ECO:0000256" key="3">
    <source>
        <dbReference type="ARBA" id="ARBA00022989"/>
    </source>
</evidence>
<protein>
    <submittedName>
        <fullName evidence="7">Multidrug transporter</fullName>
    </submittedName>
</protein>
<feature type="transmembrane region" description="Helical" evidence="5">
    <location>
        <begin position="170"/>
        <end position="190"/>
    </location>
</feature>
<dbReference type="OrthoDB" id="5376138at2759"/>
<dbReference type="SUPFAM" id="SSF103473">
    <property type="entry name" value="MFS general substrate transporter"/>
    <property type="match status" value="1"/>
</dbReference>
<feature type="transmembrane region" description="Helical" evidence="5">
    <location>
        <begin position="307"/>
        <end position="327"/>
    </location>
</feature>
<dbReference type="InterPro" id="IPR020846">
    <property type="entry name" value="MFS_dom"/>
</dbReference>
<feature type="transmembrane region" description="Helical" evidence="5">
    <location>
        <begin position="44"/>
        <end position="67"/>
    </location>
</feature>
<dbReference type="Gene3D" id="1.20.1250.20">
    <property type="entry name" value="MFS general substrate transporter like domains"/>
    <property type="match status" value="1"/>
</dbReference>
<gene>
    <name evidence="7" type="ORF">FA15DRAFT_681278</name>
</gene>
<dbReference type="AlphaFoldDB" id="A0A5C3KRF9"/>
<dbReference type="PROSITE" id="PS50850">
    <property type="entry name" value="MFS"/>
    <property type="match status" value="1"/>
</dbReference>
<evidence type="ECO:0000256" key="5">
    <source>
        <dbReference type="SAM" id="Phobius"/>
    </source>
</evidence>
<feature type="transmembrane region" description="Helical" evidence="5">
    <location>
        <begin position="79"/>
        <end position="98"/>
    </location>
</feature>
<feature type="transmembrane region" description="Helical" evidence="5">
    <location>
        <begin position="140"/>
        <end position="163"/>
    </location>
</feature>
<keyword evidence="2 5" id="KW-0812">Transmembrane</keyword>
<accession>A0A5C3KRF9</accession>
<comment type="subcellular location">
    <subcellularLocation>
        <location evidence="1">Membrane</location>
        <topology evidence="1">Multi-pass membrane protein</topology>
    </subcellularLocation>
</comment>
<feature type="transmembrane region" description="Helical" evidence="5">
    <location>
        <begin position="440"/>
        <end position="462"/>
    </location>
</feature>
<dbReference type="PANTHER" id="PTHR23502:SF134">
    <property type="entry name" value="MAJOR FACILITATOR SUPERFAMILY (MFS) PROFILE DOMAIN-CONTAINING PROTEIN-RELATED"/>
    <property type="match status" value="1"/>
</dbReference>
<feature type="transmembrane region" description="Helical" evidence="5">
    <location>
        <begin position="374"/>
        <end position="396"/>
    </location>
</feature>